<feature type="transmembrane region" description="Helical" evidence="1">
    <location>
        <begin position="102"/>
        <end position="120"/>
    </location>
</feature>
<evidence type="ECO:0008006" key="4">
    <source>
        <dbReference type="Google" id="ProtNLM"/>
    </source>
</evidence>
<gene>
    <name evidence="2" type="ORF">Pflav_068830</name>
</gene>
<dbReference type="Proteomes" id="UP000502508">
    <property type="component" value="Chromosome"/>
</dbReference>
<evidence type="ECO:0000313" key="2">
    <source>
        <dbReference type="EMBL" id="BCB80473.1"/>
    </source>
</evidence>
<keyword evidence="1" id="KW-1133">Transmembrane helix</keyword>
<keyword evidence="3" id="KW-1185">Reference proteome</keyword>
<feature type="transmembrane region" description="Helical" evidence="1">
    <location>
        <begin position="33"/>
        <end position="52"/>
    </location>
</feature>
<dbReference type="AlphaFoldDB" id="A0A6F8Y367"/>
<proteinExistence type="predicted"/>
<evidence type="ECO:0000313" key="3">
    <source>
        <dbReference type="Proteomes" id="UP000502508"/>
    </source>
</evidence>
<dbReference type="InterPro" id="IPR007165">
    <property type="entry name" value="Phage_holin_4_2"/>
</dbReference>
<dbReference type="PANTHER" id="PTHR37309:SF1">
    <property type="entry name" value="SLR0284 PROTEIN"/>
    <property type="match status" value="1"/>
</dbReference>
<sequence>MGFLVRWAITAVALWIATLVVPGIDVTGSTSGRNVLTLIVVALIFGLVNAVLKPIIRVVGCLFYVLTLGLFALVVNALLFLLTDWISSQFDLPFHIDGFWPAFWGAIVVAVVSWLIGLVIPDRWEGKRA</sequence>
<dbReference type="Pfam" id="PF04020">
    <property type="entry name" value="Phage_holin_4_2"/>
    <property type="match status" value="1"/>
</dbReference>
<name>A0A6F8Y367_9ACTN</name>
<keyword evidence="1" id="KW-0812">Transmembrane</keyword>
<dbReference type="EMBL" id="AP022870">
    <property type="protein sequence ID" value="BCB80473.1"/>
    <property type="molecule type" value="Genomic_DNA"/>
</dbReference>
<keyword evidence="1" id="KW-0472">Membrane</keyword>
<dbReference type="RefSeq" id="WP_173040615.1">
    <property type="nucleotide sequence ID" value="NZ_AP022870.1"/>
</dbReference>
<protein>
    <recommendedName>
        <fullName evidence="4">Phage holin family protein</fullName>
    </recommendedName>
</protein>
<reference evidence="2 3" key="1">
    <citation type="submission" date="2020-03" db="EMBL/GenBank/DDBJ databases">
        <title>Whole genome shotgun sequence of Phytohabitans flavus NBRC 107702.</title>
        <authorList>
            <person name="Komaki H."/>
            <person name="Tamura T."/>
        </authorList>
    </citation>
    <scope>NUCLEOTIDE SEQUENCE [LARGE SCALE GENOMIC DNA]</scope>
    <source>
        <strain evidence="2 3">NBRC 107702</strain>
    </source>
</reference>
<organism evidence="2 3">
    <name type="scientific">Phytohabitans flavus</name>
    <dbReference type="NCBI Taxonomy" id="1076124"/>
    <lineage>
        <taxon>Bacteria</taxon>
        <taxon>Bacillati</taxon>
        <taxon>Actinomycetota</taxon>
        <taxon>Actinomycetes</taxon>
        <taxon>Micromonosporales</taxon>
        <taxon>Micromonosporaceae</taxon>
    </lineage>
</organism>
<dbReference type="PANTHER" id="PTHR37309">
    <property type="entry name" value="SLR0284 PROTEIN"/>
    <property type="match status" value="1"/>
</dbReference>
<evidence type="ECO:0000256" key="1">
    <source>
        <dbReference type="SAM" id="Phobius"/>
    </source>
</evidence>
<accession>A0A6F8Y367</accession>
<dbReference type="KEGG" id="pfla:Pflav_068830"/>
<feature type="transmembrane region" description="Helical" evidence="1">
    <location>
        <begin position="59"/>
        <end position="82"/>
    </location>
</feature>
<reference evidence="2 3" key="2">
    <citation type="submission" date="2020-03" db="EMBL/GenBank/DDBJ databases">
        <authorList>
            <person name="Ichikawa N."/>
            <person name="Kimura A."/>
            <person name="Kitahashi Y."/>
            <person name="Uohara A."/>
        </authorList>
    </citation>
    <scope>NUCLEOTIDE SEQUENCE [LARGE SCALE GENOMIC DNA]</scope>
    <source>
        <strain evidence="2 3">NBRC 107702</strain>
    </source>
</reference>